<accession>S5VV59</accession>
<dbReference type="KEGG" id="vg:16574794"/>
<proteinExistence type="predicted"/>
<dbReference type="Pfam" id="PF20294">
    <property type="entry name" value="KMPT-N"/>
    <property type="match status" value="1"/>
</dbReference>
<dbReference type="Proteomes" id="UP000015545">
    <property type="component" value="Segment"/>
</dbReference>
<keyword evidence="5" id="KW-1185">Reference proteome</keyword>
<dbReference type="RefSeq" id="YP_008433439.1">
    <property type="nucleotide sequence ID" value="NC_022096.1"/>
</dbReference>
<evidence type="ECO:0000259" key="3">
    <source>
        <dbReference type="Pfam" id="PF20294"/>
    </source>
</evidence>
<feature type="region of interest" description="Disordered" evidence="1">
    <location>
        <begin position="85"/>
        <end position="109"/>
    </location>
</feature>
<name>S5VV59_9CAUD</name>
<protein>
    <submittedName>
        <fullName evidence="4">Uncharacterized protein</fullName>
    </submittedName>
</protein>
<feature type="domain" description="KTSC" evidence="2">
    <location>
        <begin position="121"/>
        <end position="175"/>
    </location>
</feature>
<gene>
    <name evidence="4" type="ORF">PaBG_00108</name>
</gene>
<feature type="domain" description="KTSC and Metallopeptidase-like N-terminal fusion" evidence="3">
    <location>
        <begin position="7"/>
        <end position="71"/>
    </location>
</feature>
<reference evidence="4 5" key="1">
    <citation type="journal article" date="2014" name="Genome Announc.">
        <title>Complete Genome Sequence of the Novel Giant Pseudomonas Phage PaBG.</title>
        <authorList>
            <person name="Sykilinda N.N."/>
            <person name="Bondar A.A."/>
            <person name="Gorshkova A.S."/>
            <person name="Kurochkina L.P."/>
            <person name="Kulikov E.E."/>
            <person name="Shneider M.M."/>
            <person name="Kadykov V.A."/>
            <person name="Solovjeva N.V."/>
            <person name="Kabilov M.R."/>
            <person name="Mesyanzhinov V.V."/>
            <person name="Vlassov V.V."/>
            <person name="Drukker V.V."/>
            <person name="Miroshnikov K.A."/>
        </authorList>
    </citation>
    <scope>NUCLEOTIDE SEQUENCE [LARGE SCALE GENOMIC DNA]</scope>
</reference>
<evidence type="ECO:0000256" key="1">
    <source>
        <dbReference type="SAM" id="MobiDB-lite"/>
    </source>
</evidence>
<organism evidence="4 5">
    <name type="scientific">Pseudomonas phage PaBG</name>
    <dbReference type="NCBI Taxonomy" id="1335230"/>
    <lineage>
        <taxon>Viruses</taxon>
        <taxon>Duplodnaviria</taxon>
        <taxon>Heunggongvirae</taxon>
        <taxon>Uroviricota</taxon>
        <taxon>Caudoviricetes</taxon>
        <taxon>Baikalvirus</taxon>
        <taxon>Baikalvirus PaBG</taxon>
    </lineage>
</organism>
<dbReference type="InterPro" id="IPR025309">
    <property type="entry name" value="KTSC_dom"/>
</dbReference>
<dbReference type="Pfam" id="PF13619">
    <property type="entry name" value="KTSC"/>
    <property type="match status" value="1"/>
</dbReference>
<sequence>MIDISRYKWFLYQGRDVVLVTDHPEFDLQLVKEAKFGYRKIGANHYVVARSDLDVRFKIKEKDAKRIINNSRGWKGKIRSVPVEAGTGGLDAPVKSSKGKRTPSNVPDKNDPNLYVLQIDSSNLARAWLDKKAKELHVVFHSDVHWVYEDVSLKLAKQLEAAESQGRFFIYRIREVKKQYKVSD</sequence>
<evidence type="ECO:0000313" key="5">
    <source>
        <dbReference type="Proteomes" id="UP000015545"/>
    </source>
</evidence>
<evidence type="ECO:0000313" key="4">
    <source>
        <dbReference type="EMBL" id="AGS81992.1"/>
    </source>
</evidence>
<evidence type="ECO:0000259" key="2">
    <source>
        <dbReference type="Pfam" id="PF13619"/>
    </source>
</evidence>
<dbReference type="InterPro" id="IPR046899">
    <property type="entry name" value="KMPT_N"/>
</dbReference>
<dbReference type="EMBL" id="KF147891">
    <property type="protein sequence ID" value="AGS81992.1"/>
    <property type="molecule type" value="Genomic_DNA"/>
</dbReference>